<keyword evidence="3" id="KW-1185">Reference proteome</keyword>
<dbReference type="EMBL" id="CM026421">
    <property type="protein sequence ID" value="KAG0589512.1"/>
    <property type="molecule type" value="Genomic_DNA"/>
</dbReference>
<name>A0A8T0J2R6_CERPU</name>
<gene>
    <name evidence="2" type="ORF">KC19_1G025500</name>
</gene>
<keyword evidence="1" id="KW-0812">Transmembrane</keyword>
<dbReference type="AlphaFoldDB" id="A0A8T0J2R6"/>
<proteinExistence type="predicted"/>
<feature type="transmembrane region" description="Helical" evidence="1">
    <location>
        <begin position="27"/>
        <end position="50"/>
    </location>
</feature>
<keyword evidence="1" id="KW-1133">Transmembrane helix</keyword>
<keyword evidence="1" id="KW-0472">Membrane</keyword>
<evidence type="ECO:0000313" key="3">
    <source>
        <dbReference type="Proteomes" id="UP000822688"/>
    </source>
</evidence>
<organism evidence="2 3">
    <name type="scientific">Ceratodon purpureus</name>
    <name type="common">Fire moss</name>
    <name type="synonym">Dicranum purpureum</name>
    <dbReference type="NCBI Taxonomy" id="3225"/>
    <lineage>
        <taxon>Eukaryota</taxon>
        <taxon>Viridiplantae</taxon>
        <taxon>Streptophyta</taxon>
        <taxon>Embryophyta</taxon>
        <taxon>Bryophyta</taxon>
        <taxon>Bryophytina</taxon>
        <taxon>Bryopsida</taxon>
        <taxon>Dicranidae</taxon>
        <taxon>Pseudoditrichales</taxon>
        <taxon>Ditrichaceae</taxon>
        <taxon>Ceratodon</taxon>
    </lineage>
</organism>
<evidence type="ECO:0000313" key="2">
    <source>
        <dbReference type="EMBL" id="KAG0589512.1"/>
    </source>
</evidence>
<reference evidence="2" key="1">
    <citation type="submission" date="2020-06" db="EMBL/GenBank/DDBJ databases">
        <title>WGS assembly of Ceratodon purpureus strain R40.</title>
        <authorList>
            <person name="Carey S.B."/>
            <person name="Jenkins J."/>
            <person name="Shu S."/>
            <person name="Lovell J.T."/>
            <person name="Sreedasyam A."/>
            <person name="Maumus F."/>
            <person name="Tiley G.P."/>
            <person name="Fernandez-Pozo N."/>
            <person name="Barry K."/>
            <person name="Chen C."/>
            <person name="Wang M."/>
            <person name="Lipzen A."/>
            <person name="Daum C."/>
            <person name="Saski C.A."/>
            <person name="Payton A.C."/>
            <person name="Mcbreen J.C."/>
            <person name="Conrad R.E."/>
            <person name="Kollar L.M."/>
            <person name="Olsson S."/>
            <person name="Huttunen S."/>
            <person name="Landis J.B."/>
            <person name="Wickett N.J."/>
            <person name="Johnson M.G."/>
            <person name="Rensing S.A."/>
            <person name="Grimwood J."/>
            <person name="Schmutz J."/>
            <person name="Mcdaniel S.F."/>
        </authorList>
    </citation>
    <scope>NUCLEOTIDE SEQUENCE</scope>
    <source>
        <strain evidence="2">R40</strain>
    </source>
</reference>
<accession>A0A8T0J2R6</accession>
<comment type="caution">
    <text evidence="2">The sequence shown here is derived from an EMBL/GenBank/DDBJ whole genome shotgun (WGS) entry which is preliminary data.</text>
</comment>
<protein>
    <submittedName>
        <fullName evidence="2">Uncharacterized protein</fullName>
    </submittedName>
</protein>
<sequence>MTSCFEYRNRKCVQPAFCLPLSSACVAFWHCLMIVVGSLWLHIFVSLAMISSELSQLALCAWSSTSFCVRAESPLPCPVSCKFLQLKPHLRFEMLHASSSSLQASLSQHR</sequence>
<evidence type="ECO:0000256" key="1">
    <source>
        <dbReference type="SAM" id="Phobius"/>
    </source>
</evidence>
<dbReference type="Proteomes" id="UP000822688">
    <property type="component" value="Chromosome 1"/>
</dbReference>